<feature type="compositionally biased region" description="Low complexity" evidence="10">
    <location>
        <begin position="145"/>
        <end position="168"/>
    </location>
</feature>
<dbReference type="Gene3D" id="1.20.5.3310">
    <property type="match status" value="1"/>
</dbReference>
<keyword evidence="6 9" id="KW-1133">Transmembrane helix</keyword>
<comment type="subunit">
    <text evidence="9">The Tat system comprises two distinct complexes: a TatABC complex, containing multiple copies of TatA, TatB and TatC subunits, and a separate TatA complex, containing only TatA subunits. Substrates initially bind to the TatABC complex, which probably triggers association of the separate TatA complex to form the active translocon.</text>
</comment>
<keyword evidence="3 9" id="KW-1003">Cell membrane</keyword>
<evidence type="ECO:0000256" key="3">
    <source>
        <dbReference type="ARBA" id="ARBA00022475"/>
    </source>
</evidence>
<dbReference type="STRING" id="356660.SAMN05444336_101861"/>
<name>A0A1H2T1V0_9RHOB</name>
<keyword evidence="7 9" id="KW-0811">Translocation</keyword>
<comment type="function">
    <text evidence="9">Part of the twin-arginine translocation (Tat) system that transports large folded proteins containing a characteristic twin-arginine motif in their signal peptide across membranes. Together with TatC, TatB is part of a receptor directly interacting with Tat signal peptides. TatB may form an oligomeric binding site that transiently accommodates folded Tat precursor proteins before their translocation.</text>
</comment>
<dbReference type="GO" id="GO:0043953">
    <property type="term" value="P:protein transport by the Tat complex"/>
    <property type="evidence" value="ECO:0007669"/>
    <property type="project" value="UniProtKB-UniRule"/>
</dbReference>
<dbReference type="InterPro" id="IPR003369">
    <property type="entry name" value="TatA/B/E"/>
</dbReference>
<dbReference type="AlphaFoldDB" id="A0A1H2T1V0"/>
<feature type="compositionally biased region" description="Basic and acidic residues" evidence="10">
    <location>
        <begin position="117"/>
        <end position="129"/>
    </location>
</feature>
<dbReference type="InterPro" id="IPR018448">
    <property type="entry name" value="TatB"/>
</dbReference>
<dbReference type="PRINTS" id="PR01506">
    <property type="entry name" value="TATBPROTEIN"/>
</dbReference>
<reference evidence="11 12" key="1">
    <citation type="submission" date="2016-10" db="EMBL/GenBank/DDBJ databases">
        <authorList>
            <person name="de Groot N.N."/>
        </authorList>
    </citation>
    <scope>NUCLEOTIDE SEQUENCE [LARGE SCALE GENOMIC DNA]</scope>
    <source>
        <strain evidence="11 12">DSM 17890</strain>
    </source>
</reference>
<keyword evidence="8 9" id="KW-0472">Membrane</keyword>
<evidence type="ECO:0000256" key="4">
    <source>
        <dbReference type="ARBA" id="ARBA00022692"/>
    </source>
</evidence>
<keyword evidence="2 9" id="KW-0813">Transport</keyword>
<feature type="region of interest" description="Disordered" evidence="10">
    <location>
        <begin position="91"/>
        <end position="168"/>
    </location>
</feature>
<evidence type="ECO:0000256" key="2">
    <source>
        <dbReference type="ARBA" id="ARBA00022448"/>
    </source>
</evidence>
<proteinExistence type="inferred from homology"/>
<dbReference type="PANTHER" id="PTHR33162:SF1">
    <property type="entry name" value="SEC-INDEPENDENT PROTEIN TRANSLOCASE PROTEIN TATA, CHLOROPLASTIC"/>
    <property type="match status" value="1"/>
</dbReference>
<sequence>MFDIGWSELLILGALALIVVGPKDLPGMLRTLGQVVTKARRMARDFQRTMEDAADGSDFKDLRDVQKSMTDWNSKIGTGAPRKYAESFLNGDDKAKAKTPEPGSLDAADAAANAQWEAEKAAAEAKAKAAADAAPSPAPAPTTAPSPAVSSPAVPSSAPGAPDAKGSA</sequence>
<evidence type="ECO:0000256" key="8">
    <source>
        <dbReference type="ARBA" id="ARBA00023136"/>
    </source>
</evidence>
<keyword evidence="12" id="KW-1185">Reference proteome</keyword>
<dbReference type="NCBIfam" id="TIGR01410">
    <property type="entry name" value="tatB"/>
    <property type="match status" value="1"/>
</dbReference>
<dbReference type="EMBL" id="FNMZ01000001">
    <property type="protein sequence ID" value="SDW37831.1"/>
    <property type="molecule type" value="Genomic_DNA"/>
</dbReference>
<dbReference type="RefSeq" id="WP_176954613.1">
    <property type="nucleotide sequence ID" value="NZ_FNMZ01000001.1"/>
</dbReference>
<keyword evidence="4 9" id="KW-0812">Transmembrane</keyword>
<evidence type="ECO:0000256" key="9">
    <source>
        <dbReference type="HAMAP-Rule" id="MF_00237"/>
    </source>
</evidence>
<evidence type="ECO:0000256" key="10">
    <source>
        <dbReference type="SAM" id="MobiDB-lite"/>
    </source>
</evidence>
<dbReference type="HAMAP" id="MF_00237">
    <property type="entry name" value="TatB"/>
    <property type="match status" value="1"/>
</dbReference>
<feature type="compositionally biased region" description="Low complexity" evidence="10">
    <location>
        <begin position="107"/>
        <end position="116"/>
    </location>
</feature>
<evidence type="ECO:0000256" key="6">
    <source>
        <dbReference type="ARBA" id="ARBA00022989"/>
    </source>
</evidence>
<dbReference type="PANTHER" id="PTHR33162">
    <property type="entry name" value="SEC-INDEPENDENT PROTEIN TRANSLOCASE PROTEIN TATA, CHLOROPLASTIC"/>
    <property type="match status" value="1"/>
</dbReference>
<comment type="subcellular location">
    <subcellularLocation>
        <location evidence="9">Cell membrane</location>
        <topology evidence="9">Single-pass membrane protein</topology>
    </subcellularLocation>
    <subcellularLocation>
        <location evidence="1">Membrane</location>
        <topology evidence="1">Single-pass membrane protein</topology>
    </subcellularLocation>
</comment>
<evidence type="ECO:0000256" key="1">
    <source>
        <dbReference type="ARBA" id="ARBA00004167"/>
    </source>
</evidence>
<evidence type="ECO:0000313" key="11">
    <source>
        <dbReference type="EMBL" id="SDW37831.1"/>
    </source>
</evidence>
<keyword evidence="5 9" id="KW-0653">Protein transport</keyword>
<comment type="similarity">
    <text evidence="9">Belongs to the TatB family.</text>
</comment>
<gene>
    <name evidence="9" type="primary">tatB</name>
    <name evidence="11" type="ORF">SAMN05444336_101861</name>
</gene>
<evidence type="ECO:0000313" key="12">
    <source>
        <dbReference type="Proteomes" id="UP000199118"/>
    </source>
</evidence>
<protein>
    <recommendedName>
        <fullName evidence="9">Sec-independent protein translocase protein TatB</fullName>
    </recommendedName>
</protein>
<evidence type="ECO:0000256" key="7">
    <source>
        <dbReference type="ARBA" id="ARBA00023010"/>
    </source>
</evidence>
<dbReference type="Pfam" id="PF02416">
    <property type="entry name" value="TatA_B_E"/>
    <property type="match status" value="1"/>
</dbReference>
<accession>A0A1H2T1V0</accession>
<evidence type="ECO:0000256" key="5">
    <source>
        <dbReference type="ARBA" id="ARBA00022927"/>
    </source>
</evidence>
<organism evidence="11 12">
    <name type="scientific">Albimonas donghaensis</name>
    <dbReference type="NCBI Taxonomy" id="356660"/>
    <lineage>
        <taxon>Bacteria</taxon>
        <taxon>Pseudomonadati</taxon>
        <taxon>Pseudomonadota</taxon>
        <taxon>Alphaproteobacteria</taxon>
        <taxon>Rhodobacterales</taxon>
        <taxon>Paracoccaceae</taxon>
        <taxon>Albimonas</taxon>
    </lineage>
</organism>
<dbReference type="GO" id="GO:0008320">
    <property type="term" value="F:protein transmembrane transporter activity"/>
    <property type="evidence" value="ECO:0007669"/>
    <property type="project" value="UniProtKB-UniRule"/>
</dbReference>
<dbReference type="Proteomes" id="UP000199118">
    <property type="component" value="Unassembled WGS sequence"/>
</dbReference>
<dbReference type="GO" id="GO:0033281">
    <property type="term" value="C:TAT protein transport complex"/>
    <property type="evidence" value="ECO:0007669"/>
    <property type="project" value="UniProtKB-UniRule"/>
</dbReference>